<dbReference type="Pfam" id="PF13191">
    <property type="entry name" value="AAA_16"/>
    <property type="match status" value="1"/>
</dbReference>
<dbReference type="PANTHER" id="PTHR44688:SF16">
    <property type="entry name" value="DNA-BINDING TRANSCRIPTIONAL ACTIVATOR DEVR_DOSR"/>
    <property type="match status" value="1"/>
</dbReference>
<evidence type="ECO:0000256" key="1">
    <source>
        <dbReference type="ARBA" id="ARBA00023015"/>
    </source>
</evidence>
<reference evidence="5" key="1">
    <citation type="submission" date="2019-06" db="EMBL/GenBank/DDBJ databases">
        <title>Complete genome sequence of Methylogaea oryzae strain JCM16910.</title>
        <authorList>
            <person name="Asakawa S."/>
        </authorList>
    </citation>
    <scope>NUCLEOTIDE SEQUENCE</scope>
    <source>
        <strain evidence="5">E10</strain>
    </source>
</reference>
<dbReference type="Pfam" id="PF00196">
    <property type="entry name" value="GerE"/>
    <property type="match status" value="1"/>
</dbReference>
<protein>
    <recommendedName>
        <fullName evidence="4">HTH luxR-type domain-containing protein</fullName>
    </recommendedName>
</protein>
<accession>A0A8D4VQP0</accession>
<dbReference type="Proteomes" id="UP000824988">
    <property type="component" value="Chromosome"/>
</dbReference>
<evidence type="ECO:0000313" key="6">
    <source>
        <dbReference type="Proteomes" id="UP000824988"/>
    </source>
</evidence>
<organism evidence="5 6">
    <name type="scientific">Methylogaea oryzae</name>
    <dbReference type="NCBI Taxonomy" id="1295382"/>
    <lineage>
        <taxon>Bacteria</taxon>
        <taxon>Pseudomonadati</taxon>
        <taxon>Pseudomonadota</taxon>
        <taxon>Gammaproteobacteria</taxon>
        <taxon>Methylococcales</taxon>
        <taxon>Methylococcaceae</taxon>
        <taxon>Methylogaea</taxon>
    </lineage>
</organism>
<name>A0A8D4VQP0_9GAMM</name>
<evidence type="ECO:0000256" key="2">
    <source>
        <dbReference type="ARBA" id="ARBA00023125"/>
    </source>
</evidence>
<evidence type="ECO:0000256" key="3">
    <source>
        <dbReference type="ARBA" id="ARBA00023163"/>
    </source>
</evidence>
<dbReference type="InterPro" id="IPR000792">
    <property type="entry name" value="Tscrpt_reg_LuxR_C"/>
</dbReference>
<keyword evidence="3" id="KW-0804">Transcription</keyword>
<keyword evidence="6" id="KW-1185">Reference proteome</keyword>
<evidence type="ECO:0000259" key="4">
    <source>
        <dbReference type="PROSITE" id="PS50043"/>
    </source>
</evidence>
<keyword evidence="1" id="KW-0805">Transcription regulation</keyword>
<dbReference type="InterPro" id="IPR041664">
    <property type="entry name" value="AAA_16"/>
</dbReference>
<dbReference type="GO" id="GO:0003677">
    <property type="term" value="F:DNA binding"/>
    <property type="evidence" value="ECO:0007669"/>
    <property type="project" value="UniProtKB-KW"/>
</dbReference>
<dbReference type="KEGG" id="moz:MoryE10_25530"/>
<sequence length="552" mass="57909">MSTGREPFDGLAMANALSRAGDQPELSPRQRQILELLKAGKVNKEIANELGIGLGTVKQHVVALFKKLHVRNRTMAVSQGLNLAAEAPTERPPVIDGLLERRPCVVLSLGLPGNASPDAVGLLHKTLSAFAFEHDALFLARKDNAGDLIFGLQRATEQDVYKALRAAGTAFDALAECAEARAGLRGGLTAGLAIASMHRRGGWSGEAVASSVIAQSRDLADGAAPGRIVLGAAAENLLRVLGPGATGFTLSALSFEAVERLPWPAGGGEPPLAGRDEELACLEDLLAEAAQGHGRLVYIEGETGMGKSRLCRHVAERCRSLGGEAQHFVCQPESRLSGLYRFPDGIPCGPQTLSRSLAAAPRRPPSAVIVDDGHLLAADALARLTEQAARAQGKLVVVTARKFPKSAARPSAQFKLGRLPLEAMEALVAQLPCSQDADQAASVARQAAGVPLFAVELARHRGEGALPLALRVVIGARMDSLGLDRVLLRQLARAATPCGEAEIAAALRETPEALRYAIEQAAAGGVLSRDEQGGLSFAHPLLRLAVEQSGVE</sequence>
<keyword evidence="2" id="KW-0238">DNA-binding</keyword>
<dbReference type="EMBL" id="AP019782">
    <property type="protein sequence ID" value="BBL71947.1"/>
    <property type="molecule type" value="Genomic_DNA"/>
</dbReference>
<dbReference type="AlphaFoldDB" id="A0A8D4VQP0"/>
<feature type="domain" description="HTH luxR-type" evidence="4">
    <location>
        <begin position="19"/>
        <end position="84"/>
    </location>
</feature>
<dbReference type="SMART" id="SM00421">
    <property type="entry name" value="HTH_LUXR"/>
    <property type="match status" value="1"/>
</dbReference>
<proteinExistence type="predicted"/>
<dbReference type="GO" id="GO:0006355">
    <property type="term" value="P:regulation of DNA-templated transcription"/>
    <property type="evidence" value="ECO:0007669"/>
    <property type="project" value="InterPro"/>
</dbReference>
<evidence type="ECO:0000313" key="5">
    <source>
        <dbReference type="EMBL" id="BBL71947.1"/>
    </source>
</evidence>
<dbReference type="PROSITE" id="PS00622">
    <property type="entry name" value="HTH_LUXR_1"/>
    <property type="match status" value="1"/>
</dbReference>
<dbReference type="PANTHER" id="PTHR44688">
    <property type="entry name" value="DNA-BINDING TRANSCRIPTIONAL ACTIVATOR DEVR_DOSR"/>
    <property type="match status" value="1"/>
</dbReference>
<dbReference type="CDD" id="cd06170">
    <property type="entry name" value="LuxR_C_like"/>
    <property type="match status" value="1"/>
</dbReference>
<gene>
    <name evidence="5" type="ORF">MoryE10_25530</name>
</gene>
<dbReference type="PROSITE" id="PS50043">
    <property type="entry name" value="HTH_LUXR_2"/>
    <property type="match status" value="1"/>
</dbReference>